<dbReference type="OrthoDB" id="9762795at2"/>
<evidence type="ECO:0000256" key="2">
    <source>
        <dbReference type="ARBA" id="ARBA00022723"/>
    </source>
</evidence>
<dbReference type="STRING" id="1379270.GEMMAAP_10670"/>
<evidence type="ECO:0000313" key="9">
    <source>
        <dbReference type="Proteomes" id="UP000076404"/>
    </source>
</evidence>
<gene>
    <name evidence="8" type="ORF">GEMMAAP_10670</name>
</gene>
<dbReference type="GO" id="GO:0004222">
    <property type="term" value="F:metalloendopeptidase activity"/>
    <property type="evidence" value="ECO:0007669"/>
    <property type="project" value="InterPro"/>
</dbReference>
<comment type="similarity">
    <text evidence="6">Belongs to the peptidase M3 family.</text>
</comment>
<proteinExistence type="inferred from homology"/>
<dbReference type="InterPro" id="IPR001567">
    <property type="entry name" value="Pept_M3A_M3B_dom"/>
</dbReference>
<dbReference type="PANTHER" id="PTHR11804">
    <property type="entry name" value="PROTEASE M3 THIMET OLIGOPEPTIDASE-RELATED"/>
    <property type="match status" value="1"/>
</dbReference>
<keyword evidence="1 6" id="KW-0645">Protease</keyword>
<evidence type="ECO:0000256" key="1">
    <source>
        <dbReference type="ARBA" id="ARBA00022670"/>
    </source>
</evidence>
<evidence type="ECO:0000256" key="3">
    <source>
        <dbReference type="ARBA" id="ARBA00022801"/>
    </source>
</evidence>
<feature type="domain" description="Peptidase M3A/M3B catalytic" evidence="7">
    <location>
        <begin position="172"/>
        <end position="554"/>
    </location>
</feature>
<keyword evidence="9" id="KW-1185">Reference proteome</keyword>
<reference evidence="8 9" key="2">
    <citation type="journal article" date="2016" name="Environ. Microbiol. Rep.">
        <title>Metagenomic evidence for the presence of phototrophic Gemmatimonadetes bacteria in diverse environments.</title>
        <authorList>
            <person name="Zeng Y."/>
            <person name="Baumbach J."/>
            <person name="Barbosa E.G."/>
            <person name="Azevedo V."/>
            <person name="Zhang C."/>
            <person name="Koblizek M."/>
        </authorList>
    </citation>
    <scope>NUCLEOTIDE SEQUENCE [LARGE SCALE GENOMIC DNA]</scope>
    <source>
        <strain evidence="8 9">AP64</strain>
    </source>
</reference>
<keyword evidence="4 6" id="KW-0862">Zinc</keyword>
<dbReference type="eggNOG" id="COG1164">
    <property type="taxonomic scope" value="Bacteria"/>
</dbReference>
<dbReference type="KEGG" id="gph:GEMMAAP_10670"/>
<evidence type="ECO:0000313" key="8">
    <source>
        <dbReference type="EMBL" id="AMW05157.1"/>
    </source>
</evidence>
<dbReference type="RefSeq" id="WP_053334156.1">
    <property type="nucleotide sequence ID" value="NZ_CP011454.1"/>
</dbReference>
<evidence type="ECO:0000259" key="7">
    <source>
        <dbReference type="Pfam" id="PF01432"/>
    </source>
</evidence>
<dbReference type="GO" id="GO:0006508">
    <property type="term" value="P:proteolysis"/>
    <property type="evidence" value="ECO:0007669"/>
    <property type="project" value="UniProtKB-KW"/>
</dbReference>
<dbReference type="GO" id="GO:0006518">
    <property type="term" value="P:peptide metabolic process"/>
    <property type="evidence" value="ECO:0007669"/>
    <property type="project" value="TreeGrafter"/>
</dbReference>
<accession>A0A143BJB8</accession>
<keyword evidence="3 6" id="KW-0378">Hydrolase</keyword>
<dbReference type="NCBIfam" id="TIGR02289">
    <property type="entry name" value="M3_not_pepF"/>
    <property type="match status" value="1"/>
</dbReference>
<protein>
    <recommendedName>
        <fullName evidence="7">Peptidase M3A/M3B catalytic domain-containing protein</fullName>
    </recommendedName>
</protein>
<evidence type="ECO:0000256" key="4">
    <source>
        <dbReference type="ARBA" id="ARBA00022833"/>
    </source>
</evidence>
<dbReference type="Proteomes" id="UP000076404">
    <property type="component" value="Chromosome"/>
</dbReference>
<dbReference type="Pfam" id="PF01432">
    <property type="entry name" value="Peptidase_M3"/>
    <property type="match status" value="1"/>
</dbReference>
<keyword evidence="5 6" id="KW-0482">Metalloprotease</keyword>
<dbReference type="InterPro" id="IPR011976">
    <property type="entry name" value="Pept_M3B_oligopep-rel"/>
</dbReference>
<name>A0A143BJB8_9BACT</name>
<dbReference type="EMBL" id="CP011454">
    <property type="protein sequence ID" value="AMW05157.1"/>
    <property type="molecule type" value="Genomic_DNA"/>
</dbReference>
<reference evidence="8 9" key="1">
    <citation type="journal article" date="2014" name="Proc. Natl. Acad. Sci. U.S.A.">
        <title>Functional type 2 photosynthetic reaction centers found in the rare bacterial phylum Gemmatimonadetes.</title>
        <authorList>
            <person name="Zeng Y."/>
            <person name="Feng F."/>
            <person name="Medova H."/>
            <person name="Dean J."/>
            <person name="Koblizek M."/>
        </authorList>
    </citation>
    <scope>NUCLEOTIDE SEQUENCE [LARGE SCALE GENOMIC DNA]</scope>
    <source>
        <strain evidence="8 9">AP64</strain>
    </source>
</reference>
<dbReference type="Gene3D" id="1.10.1370.30">
    <property type="match status" value="1"/>
</dbReference>
<dbReference type="InterPro" id="IPR045090">
    <property type="entry name" value="Pept_M3A_M3B"/>
</dbReference>
<dbReference type="CDD" id="cd09606">
    <property type="entry name" value="M3B_PepF"/>
    <property type="match status" value="1"/>
</dbReference>
<evidence type="ECO:0000256" key="5">
    <source>
        <dbReference type="ARBA" id="ARBA00023049"/>
    </source>
</evidence>
<dbReference type="GO" id="GO:0046872">
    <property type="term" value="F:metal ion binding"/>
    <property type="evidence" value="ECO:0007669"/>
    <property type="project" value="UniProtKB-UniRule"/>
</dbReference>
<dbReference type="AlphaFoldDB" id="A0A143BJB8"/>
<sequence length="584" mass="66206">MTDTFLSMIELPASPEAFRDTTWDDVVPYYDALAAAPLEASSASVEPWLATWSRLDTLIGEAGTLAMIAYTANTADETHEQAYLRFSMDIFPKLEEQQVRLARRLLELGWTRDDLETTLRRFRTDIEIFREANVERFSRIEELSAGYQKLVGGLSVDWDGEAKTIPQLQPYLKAADREVRERAFRLGAEAYLDKRDELAECFDRMYALRVAVAKEAGFDDYQQYCFAAKHRFDYTPHDTARFHDAVRQTVTPAVAKLMEHRRASLGLSELRPWDVSVDLDTKEPLKPFATVDVFVNQARKVFSRVDAELGQQFALMASEKLLDLESRPGKAPGGYCTDLSFRGRPFIFMNAVGVPDDVNTLVHEAGHCFHDFATHTLPFTWMRKTGHEAAELASMSMELLAMPYLVQPDGYYTQDEARVAWLEHLEDVLGALVHIASVDAFQAWIYTDPAGADRDARDAKWLQLRGDFEQGVNWTGLERERVSRWYRQLHIFELPFYYIEYGIAQLGALQVFRNAVNDAGNAVAMYKQFLSLGGTRTLPELYAAAGARLVFDASTMKELVDFTMERIEALRAGADAPFVGVVPR</sequence>
<keyword evidence="2 6" id="KW-0479">Metal-binding</keyword>
<organism evidence="8 9">
    <name type="scientific">Gemmatimonas phototrophica</name>
    <dbReference type="NCBI Taxonomy" id="1379270"/>
    <lineage>
        <taxon>Bacteria</taxon>
        <taxon>Pseudomonadati</taxon>
        <taxon>Gemmatimonadota</taxon>
        <taxon>Gemmatimonadia</taxon>
        <taxon>Gemmatimonadales</taxon>
        <taxon>Gemmatimonadaceae</taxon>
        <taxon>Gemmatimonas</taxon>
    </lineage>
</organism>
<evidence type="ECO:0000256" key="6">
    <source>
        <dbReference type="RuleBase" id="RU003435"/>
    </source>
</evidence>
<dbReference type="SUPFAM" id="SSF55486">
    <property type="entry name" value="Metalloproteases ('zincins'), catalytic domain"/>
    <property type="match status" value="1"/>
</dbReference>
<dbReference type="PANTHER" id="PTHR11804:SF48">
    <property type="entry name" value="PUTATIVE-RELATED"/>
    <property type="match status" value="1"/>
</dbReference>
<comment type="cofactor">
    <cofactor evidence="6">
        <name>Zn(2+)</name>
        <dbReference type="ChEBI" id="CHEBI:29105"/>
    </cofactor>
    <text evidence="6">Binds 1 zinc ion.</text>
</comment>